<evidence type="ECO:0000256" key="7">
    <source>
        <dbReference type="ARBA" id="ARBA00022763"/>
    </source>
</evidence>
<dbReference type="Pfam" id="PF00730">
    <property type="entry name" value="HhH-GPD"/>
    <property type="match status" value="1"/>
</dbReference>
<evidence type="ECO:0000256" key="1">
    <source>
        <dbReference type="ARBA" id="ARBA00000843"/>
    </source>
</evidence>
<evidence type="ECO:0000313" key="15">
    <source>
        <dbReference type="EMBL" id="MSS57961.1"/>
    </source>
</evidence>
<dbReference type="GO" id="GO:0051539">
    <property type="term" value="F:4 iron, 4 sulfur cluster binding"/>
    <property type="evidence" value="ECO:0007669"/>
    <property type="project" value="UniProtKB-UniRule"/>
</dbReference>
<keyword evidence="10" id="KW-0411">Iron-sulfur</keyword>
<keyword evidence="5" id="KW-0004">4Fe-4S</keyword>
<dbReference type="InterPro" id="IPR003265">
    <property type="entry name" value="HhH-GPD_domain"/>
</dbReference>
<evidence type="ECO:0000256" key="2">
    <source>
        <dbReference type="ARBA" id="ARBA00008343"/>
    </source>
</evidence>
<dbReference type="CDD" id="cd03431">
    <property type="entry name" value="NUDIX_DNA_Glycosylase_C-MutY"/>
    <property type="match status" value="1"/>
</dbReference>
<name>A0A7X2NRG2_9FIRM</name>
<dbReference type="InterPro" id="IPR044298">
    <property type="entry name" value="MIG/MutY"/>
</dbReference>
<dbReference type="InterPro" id="IPR015797">
    <property type="entry name" value="NUDIX_hydrolase-like_dom_sf"/>
</dbReference>
<comment type="caution">
    <text evidence="15">The sequence shown here is derived from an EMBL/GenBank/DDBJ whole genome shotgun (WGS) entry which is preliminary data.</text>
</comment>
<dbReference type="RefSeq" id="WP_154503257.1">
    <property type="nucleotide sequence ID" value="NZ_VUMN01000005.1"/>
</dbReference>
<sequence length="360" mass="41280">MEITLEQALRLTSWFQKNQRILPWRNTGNPYDVWLSEIMLQQTRVEFVKERFLQFRKKLPDIASLAECEDDRLMKLWEGMGYYSRARNLKKCAQAVMQEYDGVLPADPCKLRKLPGIGPYTSGAIAAIAYGIPVPAVDGNVLRVLARLFSDPSDIRNPETRKSYESVISDFYENHLSEAEKADPAFVSHFTQGLMELGALICVPNGEPHCDSCPWKPFCTAHLENRTDEIPYRSALKERKVVKRTLFVIRDGERFLLRKRPAHGLLAGLYEFPGMDEWLDASQAAEAAEQQFHVMPLRIKRLPDSKHLFTHLEWDMRAYEIRIADLSTLKAENCLLLTEKELAETAVPSAFKAVKAWYSL</sequence>
<evidence type="ECO:0000256" key="9">
    <source>
        <dbReference type="ARBA" id="ARBA00023004"/>
    </source>
</evidence>
<evidence type="ECO:0000256" key="13">
    <source>
        <dbReference type="RuleBase" id="RU365096"/>
    </source>
</evidence>
<protein>
    <recommendedName>
        <fullName evidence="4 13">Adenine DNA glycosylase</fullName>
        <ecNumber evidence="3 13">3.2.2.31</ecNumber>
    </recommendedName>
</protein>
<evidence type="ECO:0000256" key="4">
    <source>
        <dbReference type="ARBA" id="ARBA00022023"/>
    </source>
</evidence>
<dbReference type="AlphaFoldDB" id="A0A7X2NRG2"/>
<dbReference type="Proteomes" id="UP000461880">
    <property type="component" value="Unassembled WGS sequence"/>
</dbReference>
<dbReference type="InterPro" id="IPR023170">
    <property type="entry name" value="HhH_base_excis_C"/>
</dbReference>
<evidence type="ECO:0000256" key="11">
    <source>
        <dbReference type="ARBA" id="ARBA00023204"/>
    </source>
</evidence>
<dbReference type="GO" id="GO:0000701">
    <property type="term" value="F:purine-specific mismatch base pair DNA N-glycosylase activity"/>
    <property type="evidence" value="ECO:0007669"/>
    <property type="project" value="UniProtKB-EC"/>
</dbReference>
<keyword evidence="8" id="KW-0378">Hydrolase</keyword>
<keyword evidence="16" id="KW-1185">Reference proteome</keyword>
<dbReference type="GO" id="GO:0034039">
    <property type="term" value="F:8-oxo-7,8-dihydroguanine DNA N-glycosylase activity"/>
    <property type="evidence" value="ECO:0007669"/>
    <property type="project" value="TreeGrafter"/>
</dbReference>
<evidence type="ECO:0000259" key="14">
    <source>
        <dbReference type="SMART" id="SM00478"/>
    </source>
</evidence>
<accession>A0A7X2NRG2</accession>
<evidence type="ECO:0000256" key="12">
    <source>
        <dbReference type="ARBA" id="ARBA00023295"/>
    </source>
</evidence>
<dbReference type="GO" id="GO:0006298">
    <property type="term" value="P:mismatch repair"/>
    <property type="evidence" value="ECO:0007669"/>
    <property type="project" value="TreeGrafter"/>
</dbReference>
<proteinExistence type="inferred from homology"/>
<gene>
    <name evidence="15" type="ORF">FYJ51_03485</name>
</gene>
<dbReference type="Gene3D" id="1.10.340.30">
    <property type="entry name" value="Hypothetical protein, domain 2"/>
    <property type="match status" value="1"/>
</dbReference>
<dbReference type="GO" id="GO:0035485">
    <property type="term" value="F:adenine/guanine mispair binding"/>
    <property type="evidence" value="ECO:0007669"/>
    <property type="project" value="TreeGrafter"/>
</dbReference>
<dbReference type="GO" id="GO:0046872">
    <property type="term" value="F:metal ion binding"/>
    <property type="evidence" value="ECO:0007669"/>
    <property type="project" value="UniProtKB-UniRule"/>
</dbReference>
<comment type="similarity">
    <text evidence="2 13">Belongs to the Nth/MutY family.</text>
</comment>
<dbReference type="SUPFAM" id="SSF48150">
    <property type="entry name" value="DNA-glycosylase"/>
    <property type="match status" value="1"/>
</dbReference>
<dbReference type="Pfam" id="PF14815">
    <property type="entry name" value="NUDIX_4"/>
    <property type="match status" value="1"/>
</dbReference>
<keyword evidence="7 13" id="KW-0227">DNA damage</keyword>
<comment type="cofactor">
    <cofactor evidence="13">
        <name>[4Fe-4S] cluster</name>
        <dbReference type="ChEBI" id="CHEBI:49883"/>
    </cofactor>
    <text evidence="13">Binds 1 [4Fe-4S] cluster.</text>
</comment>
<evidence type="ECO:0000313" key="16">
    <source>
        <dbReference type="Proteomes" id="UP000461880"/>
    </source>
</evidence>
<feature type="domain" description="HhH-GPD" evidence="14">
    <location>
        <begin position="39"/>
        <end position="200"/>
    </location>
</feature>
<keyword evidence="6" id="KW-0479">Metal-binding</keyword>
<dbReference type="EMBL" id="VUMN01000005">
    <property type="protein sequence ID" value="MSS57961.1"/>
    <property type="molecule type" value="Genomic_DNA"/>
</dbReference>
<evidence type="ECO:0000256" key="6">
    <source>
        <dbReference type="ARBA" id="ARBA00022723"/>
    </source>
</evidence>
<dbReference type="Gene3D" id="1.10.1670.10">
    <property type="entry name" value="Helix-hairpin-Helix base-excision DNA repair enzymes (C-terminal)"/>
    <property type="match status" value="1"/>
</dbReference>
<dbReference type="SMART" id="SM00478">
    <property type="entry name" value="ENDO3c"/>
    <property type="match status" value="1"/>
</dbReference>
<dbReference type="InterPro" id="IPR029119">
    <property type="entry name" value="MutY_C"/>
</dbReference>
<dbReference type="Gene3D" id="3.90.79.10">
    <property type="entry name" value="Nucleoside Triphosphate Pyrophosphohydrolase"/>
    <property type="match status" value="1"/>
</dbReference>
<evidence type="ECO:0000256" key="3">
    <source>
        <dbReference type="ARBA" id="ARBA00012045"/>
    </source>
</evidence>
<dbReference type="CDD" id="cd00056">
    <property type="entry name" value="ENDO3c"/>
    <property type="match status" value="1"/>
</dbReference>
<dbReference type="PANTHER" id="PTHR42944">
    <property type="entry name" value="ADENINE DNA GLYCOSYLASE"/>
    <property type="match status" value="1"/>
</dbReference>
<dbReference type="InterPro" id="IPR011257">
    <property type="entry name" value="DNA_glycosylase"/>
</dbReference>
<dbReference type="GO" id="GO:0006284">
    <property type="term" value="P:base-excision repair"/>
    <property type="evidence" value="ECO:0007669"/>
    <property type="project" value="UniProtKB-UniRule"/>
</dbReference>
<comment type="catalytic activity">
    <reaction evidence="1 13">
        <text>Hydrolyzes free adenine bases from 7,8-dihydro-8-oxoguanine:adenine mismatched double-stranded DNA, leaving an apurinic site.</text>
        <dbReference type="EC" id="3.2.2.31"/>
    </reaction>
</comment>
<comment type="function">
    <text evidence="13">Adenine glycosylase active on G-A mispairs.</text>
</comment>
<keyword evidence="11" id="KW-0234">DNA repair</keyword>
<evidence type="ECO:0000256" key="5">
    <source>
        <dbReference type="ARBA" id="ARBA00022485"/>
    </source>
</evidence>
<organism evidence="15 16">
    <name type="scientific">Stecheria intestinalis</name>
    <dbReference type="NCBI Taxonomy" id="2606630"/>
    <lineage>
        <taxon>Bacteria</taxon>
        <taxon>Bacillati</taxon>
        <taxon>Bacillota</taxon>
        <taxon>Erysipelotrichia</taxon>
        <taxon>Erysipelotrichales</taxon>
        <taxon>Erysipelotrichaceae</taxon>
        <taxon>Stecheria</taxon>
    </lineage>
</organism>
<dbReference type="SUPFAM" id="SSF55811">
    <property type="entry name" value="Nudix"/>
    <property type="match status" value="1"/>
</dbReference>
<keyword evidence="12 13" id="KW-0326">Glycosidase</keyword>
<reference evidence="15 16" key="1">
    <citation type="submission" date="2019-08" db="EMBL/GenBank/DDBJ databases">
        <title>In-depth cultivation of the pig gut microbiome towards novel bacterial diversity and tailored functional studies.</title>
        <authorList>
            <person name="Wylensek D."/>
            <person name="Hitch T.C.A."/>
            <person name="Clavel T."/>
        </authorList>
    </citation>
    <scope>NUCLEOTIDE SEQUENCE [LARGE SCALE GENOMIC DNA]</scope>
    <source>
        <strain evidence="15 16">Oil+RF-744-GAM-WT-6</strain>
    </source>
</reference>
<dbReference type="PANTHER" id="PTHR42944:SF1">
    <property type="entry name" value="ADENINE DNA GLYCOSYLASE"/>
    <property type="match status" value="1"/>
</dbReference>
<dbReference type="GO" id="GO:0032357">
    <property type="term" value="F:oxidized purine DNA binding"/>
    <property type="evidence" value="ECO:0007669"/>
    <property type="project" value="TreeGrafter"/>
</dbReference>
<dbReference type="EC" id="3.2.2.31" evidence="3 13"/>
<evidence type="ECO:0000256" key="8">
    <source>
        <dbReference type="ARBA" id="ARBA00022801"/>
    </source>
</evidence>
<keyword evidence="9 13" id="KW-0408">Iron</keyword>
<evidence type="ECO:0000256" key="10">
    <source>
        <dbReference type="ARBA" id="ARBA00023014"/>
    </source>
</evidence>